<keyword evidence="3" id="KW-1185">Reference proteome</keyword>
<dbReference type="PANTHER" id="PTHR42879">
    <property type="entry name" value="3-OXOACYL-(ACYL-CARRIER-PROTEIN) REDUCTASE"/>
    <property type="match status" value="1"/>
</dbReference>
<dbReference type="AlphaFoldDB" id="A0A5N7MFV9"/>
<name>A0A5N7MFV9_9HYPH</name>
<dbReference type="FunFam" id="3.40.50.720:FF:000084">
    <property type="entry name" value="Short-chain dehydrogenase reductase"/>
    <property type="match status" value="1"/>
</dbReference>
<evidence type="ECO:0000256" key="1">
    <source>
        <dbReference type="ARBA" id="ARBA00006484"/>
    </source>
</evidence>
<dbReference type="PRINTS" id="PR00080">
    <property type="entry name" value="SDRFAMILY"/>
</dbReference>
<sequence>MHIPLPQPAVGTAKILDGRVALVTGSTSGIGLGIARAFAFAGASVVINGFGKPEEINDTIEGLQKETGATAVYSAADMTKPDEIAVMVNLALETFGRLDILVNNAGIFHVGPIDQVSAEKWDAVVAINLSSAFHTIRVALPAMRRQGGGRIINIASALALVGSPLTSAYTAAKHGIIGLTKVVALETAEQNITCNAICPGNVWTPLAEAHLAEQVKTGGLPREQVIRNVLLAEQPNKRFAMVEEIGAFATFLASDAAASITGAALPIDGGWTAH</sequence>
<dbReference type="InterPro" id="IPR011294">
    <property type="entry name" value="3-OHbutyrate_DH"/>
</dbReference>
<evidence type="ECO:0000313" key="3">
    <source>
        <dbReference type="Proteomes" id="UP000403266"/>
    </source>
</evidence>
<organism evidence="2 3">
    <name type="scientific">Microvirga tunisiensis</name>
    <dbReference type="NCBI Taxonomy" id="2108360"/>
    <lineage>
        <taxon>Bacteria</taxon>
        <taxon>Pseudomonadati</taxon>
        <taxon>Pseudomonadota</taxon>
        <taxon>Alphaproteobacteria</taxon>
        <taxon>Hyphomicrobiales</taxon>
        <taxon>Methylobacteriaceae</taxon>
        <taxon>Microvirga</taxon>
    </lineage>
</organism>
<dbReference type="Gene3D" id="3.40.50.720">
    <property type="entry name" value="NAD(P)-binding Rossmann-like Domain"/>
    <property type="match status" value="1"/>
</dbReference>
<protein>
    <submittedName>
        <fullName evidence="2">3-hydroxybutyrate dehydrogenase</fullName>
        <ecNumber evidence="2">1.1.1.30</ecNumber>
    </submittedName>
</protein>
<dbReference type="NCBIfam" id="TIGR01963">
    <property type="entry name" value="PHB_DH"/>
    <property type="match status" value="1"/>
</dbReference>
<dbReference type="InterPro" id="IPR002347">
    <property type="entry name" value="SDR_fam"/>
</dbReference>
<comment type="caution">
    <text evidence="2">The sequence shown here is derived from an EMBL/GenBank/DDBJ whole genome shotgun (WGS) entry which is preliminary data.</text>
</comment>
<accession>A0A5N7MFV9</accession>
<dbReference type="RefSeq" id="WP_152711448.1">
    <property type="nucleotide sequence ID" value="NZ_VOSJ01000025.1"/>
</dbReference>
<dbReference type="EMBL" id="VOSK01000029">
    <property type="protein sequence ID" value="MPR25683.1"/>
    <property type="molecule type" value="Genomic_DNA"/>
</dbReference>
<dbReference type="PANTHER" id="PTHR42879:SF2">
    <property type="entry name" value="3-OXOACYL-[ACYL-CARRIER-PROTEIN] REDUCTASE FABG"/>
    <property type="match status" value="1"/>
</dbReference>
<dbReference type="InterPro" id="IPR036291">
    <property type="entry name" value="NAD(P)-bd_dom_sf"/>
</dbReference>
<comment type="similarity">
    <text evidence="1">Belongs to the short-chain dehydrogenases/reductases (SDR) family.</text>
</comment>
<dbReference type="SUPFAM" id="SSF51735">
    <property type="entry name" value="NAD(P)-binding Rossmann-fold domains"/>
    <property type="match status" value="1"/>
</dbReference>
<dbReference type="GO" id="GO:0032787">
    <property type="term" value="P:monocarboxylic acid metabolic process"/>
    <property type="evidence" value="ECO:0007669"/>
    <property type="project" value="UniProtKB-ARBA"/>
</dbReference>
<dbReference type="OrthoDB" id="9804774at2"/>
<dbReference type="InterPro" id="IPR050259">
    <property type="entry name" value="SDR"/>
</dbReference>
<dbReference type="NCBIfam" id="NF009093">
    <property type="entry name" value="PRK12429.1"/>
    <property type="match status" value="1"/>
</dbReference>
<evidence type="ECO:0000313" key="2">
    <source>
        <dbReference type="EMBL" id="MPR25683.1"/>
    </source>
</evidence>
<keyword evidence="2" id="KW-0560">Oxidoreductase</keyword>
<dbReference type="PROSITE" id="PS00061">
    <property type="entry name" value="ADH_SHORT"/>
    <property type="match status" value="1"/>
</dbReference>
<dbReference type="EC" id="1.1.1.30" evidence="2"/>
<reference evidence="2 3" key="1">
    <citation type="journal article" date="2019" name="Syst. Appl. Microbiol.">
        <title>Microvirga tunisiensis sp. nov., a root nodule symbiotic bacterium isolated from Lupinus micranthus and L. luteus grown in Northern Tunisia.</title>
        <authorList>
            <person name="Msaddak A."/>
            <person name="Rejili M."/>
            <person name="Duran D."/>
            <person name="Mars M."/>
            <person name="Palacios J.M."/>
            <person name="Ruiz-Argueso T."/>
            <person name="Rey L."/>
            <person name="Imperial J."/>
        </authorList>
    </citation>
    <scope>NUCLEOTIDE SEQUENCE [LARGE SCALE GENOMIC DNA]</scope>
    <source>
        <strain evidence="2 3">Lmie10</strain>
    </source>
</reference>
<dbReference type="GO" id="GO:0003858">
    <property type="term" value="F:3-hydroxybutyrate dehydrogenase activity"/>
    <property type="evidence" value="ECO:0007669"/>
    <property type="project" value="UniProtKB-EC"/>
</dbReference>
<gene>
    <name evidence="2" type="ORF">FS320_10670</name>
</gene>
<dbReference type="InterPro" id="IPR020904">
    <property type="entry name" value="Sc_DH/Rdtase_CS"/>
</dbReference>
<dbReference type="PRINTS" id="PR00081">
    <property type="entry name" value="GDHRDH"/>
</dbReference>
<dbReference type="Proteomes" id="UP000403266">
    <property type="component" value="Unassembled WGS sequence"/>
</dbReference>
<dbReference type="Pfam" id="PF13561">
    <property type="entry name" value="adh_short_C2"/>
    <property type="match status" value="1"/>
</dbReference>
<proteinExistence type="inferred from homology"/>